<keyword evidence="3" id="KW-0731">Sigma factor</keyword>
<feature type="domain" description="RNA polymerase sigma factor 70 region 4 type 2" evidence="7">
    <location>
        <begin position="107"/>
        <end position="158"/>
    </location>
</feature>
<dbReference type="InterPro" id="IPR007627">
    <property type="entry name" value="RNA_pol_sigma70_r2"/>
</dbReference>
<dbReference type="InterPro" id="IPR013325">
    <property type="entry name" value="RNA_pol_sigma_r2"/>
</dbReference>
<evidence type="ECO:0000259" key="7">
    <source>
        <dbReference type="Pfam" id="PF08281"/>
    </source>
</evidence>
<dbReference type="Pfam" id="PF04542">
    <property type="entry name" value="Sigma70_r2"/>
    <property type="match status" value="1"/>
</dbReference>
<dbReference type="SUPFAM" id="SSF88946">
    <property type="entry name" value="Sigma2 domain of RNA polymerase sigma factors"/>
    <property type="match status" value="1"/>
</dbReference>
<accession>A0A1G8Q2E0</accession>
<dbReference type="Gene3D" id="1.10.1740.10">
    <property type="match status" value="1"/>
</dbReference>
<reference evidence="8 9" key="1">
    <citation type="submission" date="2016-10" db="EMBL/GenBank/DDBJ databases">
        <authorList>
            <person name="de Groot N.N."/>
        </authorList>
    </citation>
    <scope>NUCLEOTIDE SEQUENCE [LARGE SCALE GENOMIC DNA]</scope>
    <source>
        <strain evidence="8 9">CGMCC 4.6533</strain>
    </source>
</reference>
<evidence type="ECO:0000313" key="8">
    <source>
        <dbReference type="EMBL" id="SDI98902.1"/>
    </source>
</evidence>
<keyword evidence="9" id="KW-1185">Reference proteome</keyword>
<feature type="domain" description="RNA polymerase sigma-70 region 2" evidence="6">
    <location>
        <begin position="17"/>
        <end position="79"/>
    </location>
</feature>
<dbReference type="InterPro" id="IPR013249">
    <property type="entry name" value="RNA_pol_sigma70_r4_t2"/>
</dbReference>
<evidence type="ECO:0000259" key="6">
    <source>
        <dbReference type="Pfam" id="PF04542"/>
    </source>
</evidence>
<dbReference type="Gene3D" id="1.10.10.10">
    <property type="entry name" value="Winged helix-like DNA-binding domain superfamily/Winged helix DNA-binding domain"/>
    <property type="match status" value="1"/>
</dbReference>
<dbReference type="GO" id="GO:0006352">
    <property type="term" value="P:DNA-templated transcription initiation"/>
    <property type="evidence" value="ECO:0007669"/>
    <property type="project" value="InterPro"/>
</dbReference>
<evidence type="ECO:0000256" key="3">
    <source>
        <dbReference type="ARBA" id="ARBA00023082"/>
    </source>
</evidence>
<evidence type="ECO:0000256" key="5">
    <source>
        <dbReference type="ARBA" id="ARBA00023163"/>
    </source>
</evidence>
<dbReference type="EMBL" id="FNDJ01000008">
    <property type="protein sequence ID" value="SDI98902.1"/>
    <property type="molecule type" value="Genomic_DNA"/>
</dbReference>
<evidence type="ECO:0000256" key="1">
    <source>
        <dbReference type="ARBA" id="ARBA00010641"/>
    </source>
</evidence>
<dbReference type="GO" id="GO:0003677">
    <property type="term" value="F:DNA binding"/>
    <property type="evidence" value="ECO:0007669"/>
    <property type="project" value="UniProtKB-KW"/>
</dbReference>
<dbReference type="NCBIfam" id="TIGR02983">
    <property type="entry name" value="SigE-fam_strep"/>
    <property type="match status" value="1"/>
</dbReference>
<evidence type="ECO:0000313" key="9">
    <source>
        <dbReference type="Proteomes" id="UP000199202"/>
    </source>
</evidence>
<keyword evidence="4" id="KW-0238">DNA-binding</keyword>
<evidence type="ECO:0000256" key="4">
    <source>
        <dbReference type="ARBA" id="ARBA00023125"/>
    </source>
</evidence>
<dbReference type="Proteomes" id="UP000199202">
    <property type="component" value="Unassembled WGS sequence"/>
</dbReference>
<dbReference type="InterPro" id="IPR039425">
    <property type="entry name" value="RNA_pol_sigma-70-like"/>
</dbReference>
<dbReference type="Pfam" id="PF08281">
    <property type="entry name" value="Sigma70_r4_2"/>
    <property type="match status" value="1"/>
</dbReference>
<evidence type="ECO:0000256" key="2">
    <source>
        <dbReference type="ARBA" id="ARBA00023015"/>
    </source>
</evidence>
<name>A0A1G8Q2E0_9ACTN</name>
<dbReference type="SUPFAM" id="SSF88659">
    <property type="entry name" value="Sigma3 and sigma4 domains of RNA polymerase sigma factors"/>
    <property type="match status" value="1"/>
</dbReference>
<dbReference type="PANTHER" id="PTHR43133">
    <property type="entry name" value="RNA POLYMERASE ECF-TYPE SIGMA FACTO"/>
    <property type="match status" value="1"/>
</dbReference>
<dbReference type="STRING" id="633440.SAMN05421869_108110"/>
<keyword evidence="2" id="KW-0805">Transcription regulation</keyword>
<dbReference type="CDD" id="cd06171">
    <property type="entry name" value="Sigma70_r4"/>
    <property type="match status" value="1"/>
</dbReference>
<dbReference type="InterPro" id="IPR014284">
    <property type="entry name" value="RNA_pol_sigma-70_dom"/>
</dbReference>
<keyword evidence="5" id="KW-0804">Transcription</keyword>
<gene>
    <name evidence="8" type="ORF">SAMN05421869_108110</name>
</gene>
<dbReference type="InterPro" id="IPR013324">
    <property type="entry name" value="RNA_pol_sigma_r3/r4-like"/>
</dbReference>
<dbReference type="AlphaFoldDB" id="A0A1G8Q2E0"/>
<comment type="similarity">
    <text evidence="1">Belongs to the sigma-70 factor family. ECF subfamily.</text>
</comment>
<dbReference type="InterPro" id="IPR014325">
    <property type="entry name" value="RNA_pol_sigma-E_actinobac"/>
</dbReference>
<dbReference type="NCBIfam" id="TIGR02937">
    <property type="entry name" value="sigma70-ECF"/>
    <property type="match status" value="1"/>
</dbReference>
<dbReference type="PANTHER" id="PTHR43133:SF50">
    <property type="entry name" value="ECF RNA POLYMERASE SIGMA FACTOR SIGM"/>
    <property type="match status" value="1"/>
</dbReference>
<dbReference type="GO" id="GO:0016987">
    <property type="term" value="F:sigma factor activity"/>
    <property type="evidence" value="ECO:0007669"/>
    <property type="project" value="UniProtKB-KW"/>
</dbReference>
<sequence length="178" mass="20334">MGRARLMRDKADFVAYVEARSPRLLRTAYLLCRDWAQAEDLLQTTLVRVWRAWGRVGEHPDAYVSRVLVNTHLSWRSRFWRRELPTEAPPETVAPDDEIGMTDERAVLWAALGRLPPRQRAVLVLRFFEDLPESSVAEILNCSIGTVKSQSSKALAKLRIDPEIMPPTVASRVEGELR</sequence>
<organism evidence="8 9">
    <name type="scientific">Nonomuraea jiangxiensis</name>
    <dbReference type="NCBI Taxonomy" id="633440"/>
    <lineage>
        <taxon>Bacteria</taxon>
        <taxon>Bacillati</taxon>
        <taxon>Actinomycetota</taxon>
        <taxon>Actinomycetes</taxon>
        <taxon>Streptosporangiales</taxon>
        <taxon>Streptosporangiaceae</taxon>
        <taxon>Nonomuraea</taxon>
    </lineage>
</organism>
<protein>
    <submittedName>
        <fullName evidence="8">RNA polymerase sigma-70 factor, sigma-E family</fullName>
    </submittedName>
</protein>
<proteinExistence type="inferred from homology"/>
<dbReference type="InterPro" id="IPR036388">
    <property type="entry name" value="WH-like_DNA-bd_sf"/>
</dbReference>